<feature type="compositionally biased region" description="Basic and acidic residues" evidence="1">
    <location>
        <begin position="725"/>
        <end position="745"/>
    </location>
</feature>
<evidence type="ECO:0000256" key="1">
    <source>
        <dbReference type="SAM" id="MobiDB-lite"/>
    </source>
</evidence>
<feature type="compositionally biased region" description="Polar residues" evidence="1">
    <location>
        <begin position="704"/>
        <end position="724"/>
    </location>
</feature>
<feature type="compositionally biased region" description="Basic and acidic residues" evidence="1">
    <location>
        <begin position="173"/>
        <end position="189"/>
    </location>
</feature>
<dbReference type="EMBL" id="KQ414751">
    <property type="protein sequence ID" value="KOC61846.1"/>
    <property type="molecule type" value="Genomic_DNA"/>
</dbReference>
<feature type="region of interest" description="Disordered" evidence="1">
    <location>
        <begin position="173"/>
        <end position="225"/>
    </location>
</feature>
<feature type="region of interest" description="Disordered" evidence="1">
    <location>
        <begin position="116"/>
        <end position="139"/>
    </location>
</feature>
<evidence type="ECO:0000313" key="3">
    <source>
        <dbReference type="Proteomes" id="UP000053825"/>
    </source>
</evidence>
<feature type="compositionally biased region" description="Basic and acidic residues" evidence="1">
    <location>
        <begin position="337"/>
        <end position="350"/>
    </location>
</feature>
<feature type="region of interest" description="Disordered" evidence="1">
    <location>
        <begin position="480"/>
        <end position="511"/>
    </location>
</feature>
<protein>
    <submittedName>
        <fullName evidence="2">Uncharacterized protein</fullName>
    </submittedName>
</protein>
<feature type="compositionally biased region" description="Basic and acidic residues" evidence="1">
    <location>
        <begin position="562"/>
        <end position="572"/>
    </location>
</feature>
<proteinExistence type="predicted"/>
<dbReference type="AlphaFoldDB" id="A0A0L7QTS5"/>
<feature type="region of interest" description="Disordered" evidence="1">
    <location>
        <begin position="701"/>
        <end position="748"/>
    </location>
</feature>
<evidence type="ECO:0000313" key="2">
    <source>
        <dbReference type="EMBL" id="KOC61846.1"/>
    </source>
</evidence>
<feature type="compositionally biased region" description="Basic and acidic residues" evidence="1">
    <location>
        <begin position="116"/>
        <end position="125"/>
    </location>
</feature>
<reference evidence="2 3" key="1">
    <citation type="submission" date="2015-07" db="EMBL/GenBank/DDBJ databases">
        <title>The genome of Habropoda laboriosa.</title>
        <authorList>
            <person name="Pan H."/>
            <person name="Kapheim K."/>
        </authorList>
    </citation>
    <scope>NUCLEOTIDE SEQUENCE [LARGE SCALE GENOMIC DNA]</scope>
    <source>
        <strain evidence="2">0110345459</strain>
    </source>
</reference>
<feature type="region of interest" description="Disordered" evidence="1">
    <location>
        <begin position="545"/>
        <end position="576"/>
    </location>
</feature>
<feature type="compositionally biased region" description="Basic and acidic residues" evidence="1">
    <location>
        <begin position="659"/>
        <end position="673"/>
    </location>
</feature>
<feature type="region of interest" description="Disordered" evidence="1">
    <location>
        <begin position="39"/>
        <end position="66"/>
    </location>
</feature>
<keyword evidence="3" id="KW-1185">Reference proteome</keyword>
<feature type="region of interest" description="Disordered" evidence="1">
    <location>
        <begin position="253"/>
        <end position="352"/>
    </location>
</feature>
<feature type="compositionally biased region" description="Basic and acidic residues" evidence="1">
    <location>
        <begin position="308"/>
        <end position="328"/>
    </location>
</feature>
<feature type="compositionally biased region" description="Basic and acidic residues" evidence="1">
    <location>
        <begin position="488"/>
        <end position="497"/>
    </location>
</feature>
<feature type="compositionally biased region" description="Basic and acidic residues" evidence="1">
    <location>
        <begin position="41"/>
        <end position="66"/>
    </location>
</feature>
<organism evidence="2 3">
    <name type="scientific">Habropoda laboriosa</name>
    <dbReference type="NCBI Taxonomy" id="597456"/>
    <lineage>
        <taxon>Eukaryota</taxon>
        <taxon>Metazoa</taxon>
        <taxon>Ecdysozoa</taxon>
        <taxon>Arthropoda</taxon>
        <taxon>Hexapoda</taxon>
        <taxon>Insecta</taxon>
        <taxon>Pterygota</taxon>
        <taxon>Neoptera</taxon>
        <taxon>Endopterygota</taxon>
        <taxon>Hymenoptera</taxon>
        <taxon>Apocrita</taxon>
        <taxon>Aculeata</taxon>
        <taxon>Apoidea</taxon>
        <taxon>Anthophila</taxon>
        <taxon>Apidae</taxon>
        <taxon>Habropoda</taxon>
    </lineage>
</organism>
<gene>
    <name evidence="2" type="ORF">WH47_05573</name>
</gene>
<feature type="compositionally biased region" description="Basic and acidic residues" evidence="1">
    <location>
        <begin position="204"/>
        <end position="216"/>
    </location>
</feature>
<feature type="compositionally biased region" description="Polar residues" evidence="1">
    <location>
        <begin position="608"/>
        <end position="619"/>
    </location>
</feature>
<feature type="region of interest" description="Disordered" evidence="1">
    <location>
        <begin position="604"/>
        <end position="688"/>
    </location>
</feature>
<accession>A0A0L7QTS5</accession>
<sequence>MSPVVSVKSAKDARKIVELSDTGCDARLSVPKVLRNTGRYHSPELSKMKPNEDWKPRYDEDTANKSRGERFRAQRVYDTMDTGKCYFVPRKSGTSQQYWPKYSQYENAVAGAQVRGRSEAKDFKSKLRPPTTESRRTRRWRHDNDPYEISSAHFHYDRDATPQDVPKNMKYLPRDLPKGSNINERDKKYTRYNYPKADSNVFSNKEKVKPREENHPEYLQPREIPQNSSRCYKKYWQTLNSPALDDTENLNEMSQKDHRYSRHHSRNTRDASSAKSNDTSRDYDETVAASRIRSRTCSPPNRRNRTRPSPEEFRENVDQFENRYEVLRNNDSNYASERSRFSREKNEHSNDSVNSIEQFVDRAVDRDSLSDMPHACTSTEPLSNSTVAADTSKNVNETSNLRSSFWEFIPLADEDDEKIAGRVSSNRNSYPLAELLSKDNSNSRTKRRPVGKTIADHRLTRRRDSANLRSYDNSTPLVNVESTAETTSNEKKLRTEAKLYSSPERSHVAPSSVNKNAKILDNLRSPVETISQTRIARNLNFGWTDRPSQLLKRPNSASKSEPSSDKKKKTENTRYGLHVASNRKAKTVVESTAACLNRKFDKSRIEEGSTTSSKHSNAITERRMGSEGSNDSKLPIRIGNHHRSRSPNAQRFRFNVKSRVSEENKRTKTKELPADSCGEAGSVRSRTKPRIKPSVIHNRAVVDSTETSGDCKSTGNVQSGSDTRNSFEDDPKGKFMDNRVDEKSSNRVNVETDSPILTFLRKEKLDVNTENGGVDDLTRSNMEEDQRRRNMANRGCGREMNQKSNLAKEIAGIWRNGFKEKCFFRLNDEEDVVCNGYCNKDSKSPNYFHVAKPAEVRSQF</sequence>
<dbReference type="Proteomes" id="UP000053825">
    <property type="component" value="Unassembled WGS sequence"/>
</dbReference>
<name>A0A0L7QTS5_9HYME</name>